<gene>
    <name evidence="2" type="ORF">DFH07DRAFT_778808</name>
</gene>
<dbReference type="EMBL" id="JARJLG010000133">
    <property type="protein sequence ID" value="KAJ7739270.1"/>
    <property type="molecule type" value="Genomic_DNA"/>
</dbReference>
<feature type="region of interest" description="Disordered" evidence="1">
    <location>
        <begin position="187"/>
        <end position="270"/>
    </location>
</feature>
<sequence>MSPGGLTLPLITFLRTTNRRCIHASNALRRVLNPPDYPVGTSRQRIRKCSEESAGEHEARNGLISRNPVFAFYRRFEHKDRMQDAGETVYVIEIVRLERYEQHEYEQRKQGRRLTMSDKSYAAALEDWLRIGSVRAGRNLNGIGGDSGASGWGWGWCWSCACCGAGPEARCRCTVCASWYIRQEKRSEPEKGKRRKEEGRMRANQRKREHHIQAQHDALGCEAAPQRRQRGVDPRVETMPTTPAISSARCRHNATGKGQGAPERTQQEEG</sequence>
<keyword evidence="3" id="KW-1185">Reference proteome</keyword>
<evidence type="ECO:0000313" key="2">
    <source>
        <dbReference type="EMBL" id="KAJ7739270.1"/>
    </source>
</evidence>
<evidence type="ECO:0000256" key="1">
    <source>
        <dbReference type="SAM" id="MobiDB-lite"/>
    </source>
</evidence>
<feature type="compositionally biased region" description="Basic and acidic residues" evidence="1">
    <location>
        <begin position="187"/>
        <end position="201"/>
    </location>
</feature>
<name>A0AAD7IBG9_9AGAR</name>
<dbReference type="AlphaFoldDB" id="A0AAD7IBG9"/>
<proteinExistence type="predicted"/>
<reference evidence="2" key="1">
    <citation type="submission" date="2023-03" db="EMBL/GenBank/DDBJ databases">
        <title>Massive genome expansion in bonnet fungi (Mycena s.s.) driven by repeated elements and novel gene families across ecological guilds.</title>
        <authorList>
            <consortium name="Lawrence Berkeley National Laboratory"/>
            <person name="Harder C.B."/>
            <person name="Miyauchi S."/>
            <person name="Viragh M."/>
            <person name="Kuo A."/>
            <person name="Thoen E."/>
            <person name="Andreopoulos B."/>
            <person name="Lu D."/>
            <person name="Skrede I."/>
            <person name="Drula E."/>
            <person name="Henrissat B."/>
            <person name="Morin E."/>
            <person name="Kohler A."/>
            <person name="Barry K."/>
            <person name="LaButti K."/>
            <person name="Morin E."/>
            <person name="Salamov A."/>
            <person name="Lipzen A."/>
            <person name="Mereny Z."/>
            <person name="Hegedus B."/>
            <person name="Baldrian P."/>
            <person name="Stursova M."/>
            <person name="Weitz H."/>
            <person name="Taylor A."/>
            <person name="Grigoriev I.V."/>
            <person name="Nagy L.G."/>
            <person name="Martin F."/>
            <person name="Kauserud H."/>
        </authorList>
    </citation>
    <scope>NUCLEOTIDE SEQUENCE</scope>
    <source>
        <strain evidence="2">CBHHK188m</strain>
    </source>
</reference>
<dbReference type="Proteomes" id="UP001215280">
    <property type="component" value="Unassembled WGS sequence"/>
</dbReference>
<evidence type="ECO:0000313" key="3">
    <source>
        <dbReference type="Proteomes" id="UP001215280"/>
    </source>
</evidence>
<accession>A0AAD7IBG9</accession>
<organism evidence="2 3">
    <name type="scientific">Mycena maculata</name>
    <dbReference type="NCBI Taxonomy" id="230809"/>
    <lineage>
        <taxon>Eukaryota</taxon>
        <taxon>Fungi</taxon>
        <taxon>Dikarya</taxon>
        <taxon>Basidiomycota</taxon>
        <taxon>Agaricomycotina</taxon>
        <taxon>Agaricomycetes</taxon>
        <taxon>Agaricomycetidae</taxon>
        <taxon>Agaricales</taxon>
        <taxon>Marasmiineae</taxon>
        <taxon>Mycenaceae</taxon>
        <taxon>Mycena</taxon>
    </lineage>
</organism>
<comment type="caution">
    <text evidence="2">The sequence shown here is derived from an EMBL/GenBank/DDBJ whole genome shotgun (WGS) entry which is preliminary data.</text>
</comment>
<protein>
    <submittedName>
        <fullName evidence="2">Uncharacterized protein</fullName>
    </submittedName>
</protein>